<evidence type="ECO:0000313" key="2">
    <source>
        <dbReference type="EMBL" id="TGO44829.1"/>
    </source>
</evidence>
<dbReference type="EMBL" id="PQXN01000455">
    <property type="protein sequence ID" value="TGO44829.1"/>
    <property type="molecule type" value="Genomic_DNA"/>
</dbReference>
<feature type="compositionally biased region" description="Basic and acidic residues" evidence="1">
    <location>
        <begin position="58"/>
        <end position="77"/>
    </location>
</feature>
<feature type="region of interest" description="Disordered" evidence="1">
    <location>
        <begin position="27"/>
        <end position="89"/>
    </location>
</feature>
<evidence type="ECO:0000256" key="1">
    <source>
        <dbReference type="SAM" id="MobiDB-lite"/>
    </source>
</evidence>
<comment type="caution">
    <text evidence="2">The sequence shown here is derived from an EMBL/GenBank/DDBJ whole genome shotgun (WGS) entry which is preliminary data.</text>
</comment>
<gene>
    <name evidence="2" type="ORF">BCON_0457g00060</name>
</gene>
<evidence type="ECO:0000313" key="3">
    <source>
        <dbReference type="Proteomes" id="UP000297527"/>
    </source>
</evidence>
<protein>
    <submittedName>
        <fullName evidence="2">Uncharacterized protein</fullName>
    </submittedName>
</protein>
<dbReference type="AlphaFoldDB" id="A0A4Z1H828"/>
<reference evidence="2 3" key="1">
    <citation type="submission" date="2017-12" db="EMBL/GenBank/DDBJ databases">
        <title>Comparative genomics of Botrytis spp.</title>
        <authorList>
            <person name="Valero-Jimenez C.A."/>
            <person name="Tapia P."/>
            <person name="Veloso J."/>
            <person name="Silva-Moreno E."/>
            <person name="Staats M."/>
            <person name="Valdes J.H."/>
            <person name="Van Kan J.A.L."/>
        </authorList>
    </citation>
    <scope>NUCLEOTIDE SEQUENCE [LARGE SCALE GENOMIC DNA]</scope>
    <source>
        <strain evidence="2 3">MUCL11595</strain>
    </source>
</reference>
<name>A0A4Z1H828_9HELO</name>
<sequence>MKNREQKQHTAFAMAQKLRESFERGFRIKNANQSTSRQTLNNNELFNKIGSQAPFTGDHPRNNKDADFGQGKQKIDESEMQDPPNDARH</sequence>
<keyword evidence="3" id="KW-1185">Reference proteome</keyword>
<accession>A0A4Z1H828</accession>
<proteinExistence type="predicted"/>
<organism evidence="2 3">
    <name type="scientific">Botryotinia convoluta</name>
    <dbReference type="NCBI Taxonomy" id="54673"/>
    <lineage>
        <taxon>Eukaryota</taxon>
        <taxon>Fungi</taxon>
        <taxon>Dikarya</taxon>
        <taxon>Ascomycota</taxon>
        <taxon>Pezizomycotina</taxon>
        <taxon>Leotiomycetes</taxon>
        <taxon>Helotiales</taxon>
        <taxon>Sclerotiniaceae</taxon>
        <taxon>Botryotinia</taxon>
    </lineage>
</organism>
<feature type="compositionally biased region" description="Polar residues" evidence="1">
    <location>
        <begin position="30"/>
        <end position="54"/>
    </location>
</feature>
<dbReference type="Proteomes" id="UP000297527">
    <property type="component" value="Unassembled WGS sequence"/>
</dbReference>